<evidence type="ECO:0000313" key="3">
    <source>
        <dbReference type="Proteomes" id="UP000601768"/>
    </source>
</evidence>
<sequence>MKWNILPIDSFSDYQPAWDELNKAAHDVAVLNSHFIKSLIEHFASEQVVLAVGYRQSRIEYMLLMHKVSWARWATFMPSQAPICLMVHGKNTLNDEVMSSLCKALPGHVMQVDLLQIDTRQTHLPESGRCIVSDYIVTGTRPVPDNFDEYFKSLGKNLRQNYNKVINRAEKAGQKLECKHVSALDDVIEGVKKYGEIEAKSWKADLGTAIEPDNDQGRFYTNMMARLAEKNQACVWYYTIDDNIVACDLCIIQHHELIILKTTFDNDYAKSSPALQMKVDMLRYYSENPEFGIKNIEFFGKAMEWHKRLDSILRPIVHATWYNNILYQKLVAVVKSIKK</sequence>
<dbReference type="AlphaFoldDB" id="A0A8J6M1S5"/>
<protein>
    <submittedName>
        <fullName evidence="2">GNAT family N-acetyltransferase</fullName>
    </submittedName>
</protein>
<dbReference type="RefSeq" id="WP_186506245.1">
    <property type="nucleotide sequence ID" value="NZ_JACNEP010000005.1"/>
</dbReference>
<reference evidence="2" key="2">
    <citation type="submission" date="2020-08" db="EMBL/GenBank/DDBJ databases">
        <authorList>
            <person name="Lai Q."/>
        </authorList>
    </citation>
    <scope>NUCLEOTIDE SEQUENCE</scope>
    <source>
        <strain evidence="2">S27-2</strain>
    </source>
</reference>
<dbReference type="Gene3D" id="3.40.630.30">
    <property type="match status" value="1"/>
</dbReference>
<gene>
    <name evidence="2" type="ORF">H8B19_07785</name>
</gene>
<dbReference type="EMBL" id="JACNEP010000005">
    <property type="protein sequence ID" value="MBC3765773.1"/>
    <property type="molecule type" value="Genomic_DNA"/>
</dbReference>
<dbReference type="Pfam" id="PF13480">
    <property type="entry name" value="Acetyltransf_6"/>
    <property type="match status" value="1"/>
</dbReference>
<dbReference type="SUPFAM" id="SSF55729">
    <property type="entry name" value="Acyl-CoA N-acyltransferases (Nat)"/>
    <property type="match status" value="1"/>
</dbReference>
<evidence type="ECO:0000313" key="2">
    <source>
        <dbReference type="EMBL" id="MBC3765773.1"/>
    </source>
</evidence>
<accession>A0A8J6M1S5</accession>
<dbReference type="InterPro" id="IPR016181">
    <property type="entry name" value="Acyl_CoA_acyltransferase"/>
</dbReference>
<dbReference type="Proteomes" id="UP000601768">
    <property type="component" value="Unassembled WGS sequence"/>
</dbReference>
<comment type="caution">
    <text evidence="2">The sequence shown here is derived from an EMBL/GenBank/DDBJ whole genome shotgun (WGS) entry which is preliminary data.</text>
</comment>
<evidence type="ECO:0000259" key="1">
    <source>
        <dbReference type="Pfam" id="PF13480"/>
    </source>
</evidence>
<organism evidence="2 3">
    <name type="scientific">Neptunicella marina</name>
    <dbReference type="NCBI Taxonomy" id="2125989"/>
    <lineage>
        <taxon>Bacteria</taxon>
        <taxon>Pseudomonadati</taxon>
        <taxon>Pseudomonadota</taxon>
        <taxon>Gammaproteobacteria</taxon>
        <taxon>Alteromonadales</taxon>
        <taxon>Alteromonadaceae</taxon>
        <taxon>Neptunicella</taxon>
    </lineage>
</organism>
<proteinExistence type="predicted"/>
<feature type="domain" description="BioF2-like acetyltransferase" evidence="1">
    <location>
        <begin position="157"/>
        <end position="305"/>
    </location>
</feature>
<dbReference type="InterPro" id="IPR038740">
    <property type="entry name" value="BioF2-like_GNAT_dom"/>
</dbReference>
<name>A0A8J6M1S5_9ALTE</name>
<keyword evidence="3" id="KW-1185">Reference proteome</keyword>
<reference evidence="2" key="1">
    <citation type="journal article" date="2018" name="Int. J. Syst. Evol. Microbiol.">
        <title>Neptunicella marina gen. nov., sp. nov., isolated from surface seawater.</title>
        <authorList>
            <person name="Liu X."/>
            <person name="Lai Q."/>
            <person name="Du Y."/>
            <person name="Zhang X."/>
            <person name="Liu Z."/>
            <person name="Sun F."/>
            <person name="Shao Z."/>
        </authorList>
    </citation>
    <scope>NUCLEOTIDE SEQUENCE</scope>
    <source>
        <strain evidence="2">S27-2</strain>
    </source>
</reference>